<dbReference type="Gene3D" id="3.60.20.10">
    <property type="entry name" value="Glutamine Phosphoribosylpyrophosphate, subunit 1, domain 1"/>
    <property type="match status" value="1"/>
</dbReference>
<dbReference type="AlphaFoldDB" id="A0A0F9PF08"/>
<dbReference type="EMBL" id="LAZR01002411">
    <property type="protein sequence ID" value="KKN30380.1"/>
    <property type="molecule type" value="Genomic_DNA"/>
</dbReference>
<organism evidence="1">
    <name type="scientific">marine sediment metagenome</name>
    <dbReference type="NCBI Taxonomy" id="412755"/>
    <lineage>
        <taxon>unclassified sequences</taxon>
        <taxon>metagenomes</taxon>
        <taxon>ecological metagenomes</taxon>
    </lineage>
</organism>
<dbReference type="SUPFAM" id="SSF56235">
    <property type="entry name" value="N-terminal nucleophile aminohydrolases (Ntn hydrolases)"/>
    <property type="match status" value="1"/>
</dbReference>
<dbReference type="InterPro" id="IPR029055">
    <property type="entry name" value="Ntn_hydrolases_N"/>
</dbReference>
<gene>
    <name evidence="1" type="ORF">LCGC14_0834530</name>
</gene>
<protein>
    <recommendedName>
        <fullName evidence="2">Proteasome endopeptidase complex</fullName>
    </recommendedName>
</protein>
<evidence type="ECO:0000313" key="1">
    <source>
        <dbReference type="EMBL" id="KKN30380.1"/>
    </source>
</evidence>
<evidence type="ECO:0008006" key="2">
    <source>
        <dbReference type="Google" id="ProtNLM"/>
    </source>
</evidence>
<comment type="caution">
    <text evidence="1">The sequence shown here is derived from an EMBL/GenBank/DDBJ whole genome shotgun (WGS) entry which is preliminary data.</text>
</comment>
<accession>A0A0F9PF08</accession>
<name>A0A0F9PF08_9ZZZZ</name>
<sequence length="180" mass="19963">MTCIVGLIDDGKIYIGGDSAGMNEAYDITVRTDPKVFQNGLFIMGFTDSFRMGQLLMYSLSISKQNKETDEQFMCTTFIDAVRKCLKKGGYASSKNGEEEGGEFLVGYKSTLYRICSDFQVGCSNRGYMAVGCGRNYAYGSLWETNDTKIKPEIRVLRALKCAEEFSAGVRSPFKVITGK</sequence>
<reference evidence="1" key="1">
    <citation type="journal article" date="2015" name="Nature">
        <title>Complex archaea that bridge the gap between prokaryotes and eukaryotes.</title>
        <authorList>
            <person name="Spang A."/>
            <person name="Saw J.H."/>
            <person name="Jorgensen S.L."/>
            <person name="Zaremba-Niedzwiedzka K."/>
            <person name="Martijn J."/>
            <person name="Lind A.E."/>
            <person name="van Eijk R."/>
            <person name="Schleper C."/>
            <person name="Guy L."/>
            <person name="Ettema T.J."/>
        </authorList>
    </citation>
    <scope>NUCLEOTIDE SEQUENCE</scope>
</reference>
<proteinExistence type="predicted"/>